<evidence type="ECO:0000313" key="2">
    <source>
        <dbReference type="Proteomes" id="UP000018763"/>
    </source>
</evidence>
<accession>V5XJJ4</accession>
<dbReference type="GeneID" id="43447932"/>
<dbReference type="RefSeq" id="WP_019513369.1">
    <property type="nucleotide sequence ID" value="NC_023036.2"/>
</dbReference>
<dbReference type="HOGENOM" id="CLU_159325_2_4_11"/>
<dbReference type="Gene3D" id="1.10.10.1150">
    <property type="entry name" value="Coenzyme PQQ synthesis protein D (PqqD)"/>
    <property type="match status" value="1"/>
</dbReference>
<dbReference type="InterPro" id="IPR041881">
    <property type="entry name" value="PqqD_sf"/>
</dbReference>
<protein>
    <recommendedName>
        <fullName evidence="3">PqqD family protein</fullName>
    </recommendedName>
</protein>
<keyword evidence="2" id="KW-1185">Reference proteome</keyword>
<dbReference type="EMBL" id="CP006936">
    <property type="protein sequence ID" value="AHC27769.1"/>
    <property type="molecule type" value="Genomic_DNA"/>
</dbReference>
<organism evidence="1 2">
    <name type="scientific">Mycolicibacterium neoaurum VKM Ac-1815D</name>
    <dbReference type="NCBI Taxonomy" id="700508"/>
    <lineage>
        <taxon>Bacteria</taxon>
        <taxon>Bacillati</taxon>
        <taxon>Actinomycetota</taxon>
        <taxon>Actinomycetes</taxon>
        <taxon>Mycobacteriales</taxon>
        <taxon>Mycobacteriaceae</taxon>
        <taxon>Mycolicibacterium</taxon>
    </lineage>
</organism>
<dbReference type="KEGG" id="mne:D174_00105"/>
<evidence type="ECO:0000313" key="1">
    <source>
        <dbReference type="EMBL" id="AHC27769.1"/>
    </source>
</evidence>
<dbReference type="AlphaFoldDB" id="V5XJJ4"/>
<evidence type="ECO:0008006" key="3">
    <source>
        <dbReference type="Google" id="ProtNLM"/>
    </source>
</evidence>
<dbReference type="InterPro" id="IPR008792">
    <property type="entry name" value="PQQD"/>
</dbReference>
<dbReference type="Pfam" id="PF05402">
    <property type="entry name" value="PqqD"/>
    <property type="match status" value="1"/>
</dbReference>
<sequence>MTTVNSTSLITRVDYVEFIELDADRGVILDPKAGSYFEFNATGGAIWKLLGQPSTPSDIAQQLSRDFGDVIDNDVSEFLQQLADRGLVVTAA</sequence>
<dbReference type="Proteomes" id="UP000018763">
    <property type="component" value="Chromosome"/>
</dbReference>
<gene>
    <name evidence="1" type="ORF">D174_00105</name>
</gene>
<name>V5XJJ4_MYCNE</name>
<proteinExistence type="predicted"/>
<reference evidence="1 2" key="1">
    <citation type="journal article" date="2014" name="Genome Announc.">
        <title>Complete Genome Sequence of Sterol-Transforming Mycobacterium neoaurum Strain VKM Ac-1815D.</title>
        <authorList>
            <person name="Shtratnikova V.Y."/>
            <person name="Bragin E.Y."/>
            <person name="Dovbnya D.V."/>
            <person name="Pekov Y.A."/>
            <person name="Schelkunov M.I."/>
            <person name="Strizhov N."/>
            <person name="Ivashina T.V."/>
            <person name="Ashapkin V.V."/>
            <person name="Donova M.V."/>
        </authorList>
    </citation>
    <scope>NUCLEOTIDE SEQUENCE [LARGE SCALE GENOMIC DNA]</scope>
    <source>
        <strain evidence="1 2">VKM Ac-1815D</strain>
    </source>
</reference>